<evidence type="ECO:0000256" key="9">
    <source>
        <dbReference type="ARBA" id="ARBA00022756"/>
    </source>
</evidence>
<organism evidence="16 17">
    <name type="scientific">Candidatus Merdimorpha stercoravium</name>
    <dbReference type="NCBI Taxonomy" id="2840863"/>
    <lineage>
        <taxon>Bacteria</taxon>
        <taxon>Pseudomonadati</taxon>
        <taxon>Bacteroidota</taxon>
        <taxon>Flavobacteriia</taxon>
        <taxon>Flavobacteriales</taxon>
        <taxon>Candidatus Merdimorpha</taxon>
    </lineage>
</organism>
<dbReference type="SMART" id="SM00876">
    <property type="entry name" value="BATS"/>
    <property type="match status" value="1"/>
</dbReference>
<dbReference type="InterPro" id="IPR013785">
    <property type="entry name" value="Aldolase_TIM"/>
</dbReference>
<reference evidence="16" key="1">
    <citation type="submission" date="2020-10" db="EMBL/GenBank/DDBJ databases">
        <authorList>
            <person name="Gilroy R."/>
        </authorList>
    </citation>
    <scope>NUCLEOTIDE SEQUENCE</scope>
    <source>
        <strain evidence="16">1383</strain>
    </source>
</reference>
<comment type="catalytic activity">
    <reaction evidence="12 13">
        <text>(4R,5S)-dethiobiotin + (sulfur carrier)-SH + 2 reduced [2Fe-2S]-[ferredoxin] + 2 S-adenosyl-L-methionine = (sulfur carrier)-H + biotin + 2 5'-deoxyadenosine + 2 L-methionine + 2 oxidized [2Fe-2S]-[ferredoxin]</text>
        <dbReference type="Rhea" id="RHEA:22060"/>
        <dbReference type="Rhea" id="RHEA-COMP:10000"/>
        <dbReference type="Rhea" id="RHEA-COMP:10001"/>
        <dbReference type="Rhea" id="RHEA-COMP:14737"/>
        <dbReference type="Rhea" id="RHEA-COMP:14739"/>
        <dbReference type="ChEBI" id="CHEBI:17319"/>
        <dbReference type="ChEBI" id="CHEBI:29917"/>
        <dbReference type="ChEBI" id="CHEBI:33737"/>
        <dbReference type="ChEBI" id="CHEBI:33738"/>
        <dbReference type="ChEBI" id="CHEBI:57586"/>
        <dbReference type="ChEBI" id="CHEBI:57844"/>
        <dbReference type="ChEBI" id="CHEBI:59789"/>
        <dbReference type="ChEBI" id="CHEBI:64428"/>
        <dbReference type="ChEBI" id="CHEBI:149473"/>
        <dbReference type="EC" id="2.8.1.6"/>
    </reaction>
</comment>
<dbReference type="InterPro" id="IPR002684">
    <property type="entry name" value="Biotin_synth/BioAB"/>
</dbReference>
<comment type="pathway">
    <text evidence="1 13">Cofactor biosynthesis; biotin biosynthesis; biotin from 7,8-diaminononanoate: step 2/2.</text>
</comment>
<dbReference type="PROSITE" id="PS51918">
    <property type="entry name" value="RADICAL_SAM"/>
    <property type="match status" value="1"/>
</dbReference>
<feature type="binding site" evidence="13 14">
    <location>
        <position position="66"/>
    </location>
    <ligand>
        <name>[4Fe-4S] cluster</name>
        <dbReference type="ChEBI" id="CHEBI:49883"/>
        <note>4Fe-4S-S-AdoMet</note>
    </ligand>
</feature>
<dbReference type="Pfam" id="PF06968">
    <property type="entry name" value="BATS"/>
    <property type="match status" value="1"/>
</dbReference>
<comment type="cofactor">
    <cofactor evidence="14">
        <name>[2Fe-2S] cluster</name>
        <dbReference type="ChEBI" id="CHEBI:190135"/>
    </cofactor>
    <text evidence="14">Binds 1 [2Fe-2S] cluster. The cluster is coordinated with 3 cysteines and 1 arginine.</text>
</comment>
<dbReference type="SFLD" id="SFLDG01060">
    <property type="entry name" value="BATS_domain_containing"/>
    <property type="match status" value="1"/>
</dbReference>
<comment type="cofactor">
    <cofactor evidence="13 14">
        <name>[4Fe-4S] cluster</name>
        <dbReference type="ChEBI" id="CHEBI:49883"/>
    </cofactor>
    <text evidence="13 14">Binds 1 [4Fe-4S] cluster. The cluster is coordinated with 3 cysteines and an exchangeable S-adenosyl-L-methionine.</text>
</comment>
<feature type="binding site" evidence="13 14">
    <location>
        <position position="270"/>
    </location>
    <ligand>
        <name>[2Fe-2S] cluster</name>
        <dbReference type="ChEBI" id="CHEBI:190135"/>
    </ligand>
</feature>
<gene>
    <name evidence="13 16" type="primary">bioB</name>
    <name evidence="16" type="ORF">IAC44_00925</name>
</gene>
<keyword evidence="11 13" id="KW-0411">Iron-sulfur</keyword>
<dbReference type="GO" id="GO:0005506">
    <property type="term" value="F:iron ion binding"/>
    <property type="evidence" value="ECO:0007669"/>
    <property type="project" value="UniProtKB-UniRule"/>
</dbReference>
<dbReference type="InterPro" id="IPR024177">
    <property type="entry name" value="Biotin_synthase"/>
</dbReference>
<evidence type="ECO:0000256" key="14">
    <source>
        <dbReference type="PIRSR" id="PIRSR001619-1"/>
    </source>
</evidence>
<evidence type="ECO:0000256" key="1">
    <source>
        <dbReference type="ARBA" id="ARBA00004942"/>
    </source>
</evidence>
<dbReference type="AlphaFoldDB" id="A0A9D1H9Q1"/>
<reference evidence="16" key="2">
    <citation type="journal article" date="2021" name="PeerJ">
        <title>Extensive microbial diversity within the chicken gut microbiome revealed by metagenomics and culture.</title>
        <authorList>
            <person name="Gilroy R."/>
            <person name="Ravi A."/>
            <person name="Getino M."/>
            <person name="Pursley I."/>
            <person name="Horton D.L."/>
            <person name="Alikhan N.F."/>
            <person name="Baker D."/>
            <person name="Gharbi K."/>
            <person name="Hall N."/>
            <person name="Watson M."/>
            <person name="Adriaenssens E.M."/>
            <person name="Foster-Nyarko E."/>
            <person name="Jarju S."/>
            <person name="Secka A."/>
            <person name="Antonio M."/>
            <person name="Oren A."/>
            <person name="Chaudhuri R.R."/>
            <person name="La Ragione R."/>
            <person name="Hildebrand F."/>
            <person name="Pallen M.J."/>
        </authorList>
    </citation>
    <scope>NUCLEOTIDE SEQUENCE</scope>
    <source>
        <strain evidence="16">1383</strain>
    </source>
</reference>
<dbReference type="InterPro" id="IPR006638">
    <property type="entry name" value="Elp3/MiaA/NifB-like_rSAM"/>
</dbReference>
<dbReference type="InterPro" id="IPR007197">
    <property type="entry name" value="rSAM"/>
</dbReference>
<evidence type="ECO:0000313" key="16">
    <source>
        <dbReference type="EMBL" id="HIT97380.1"/>
    </source>
</evidence>
<keyword evidence="6 13" id="KW-0949">S-adenosyl-L-methionine</keyword>
<comment type="caution">
    <text evidence="16">The sequence shown here is derived from an EMBL/GenBank/DDBJ whole genome shotgun (WGS) entry which is preliminary data.</text>
</comment>
<dbReference type="GO" id="GO:0051539">
    <property type="term" value="F:4 iron, 4 sulfur cluster binding"/>
    <property type="evidence" value="ECO:0007669"/>
    <property type="project" value="UniProtKB-KW"/>
</dbReference>
<dbReference type="NCBIfam" id="TIGR00433">
    <property type="entry name" value="bioB"/>
    <property type="match status" value="1"/>
</dbReference>
<dbReference type="InterPro" id="IPR010722">
    <property type="entry name" value="BATS_dom"/>
</dbReference>
<comment type="subunit">
    <text evidence="13">Homodimer.</text>
</comment>
<dbReference type="Proteomes" id="UP000824161">
    <property type="component" value="Unassembled WGS sequence"/>
</dbReference>
<evidence type="ECO:0000256" key="4">
    <source>
        <dbReference type="ARBA" id="ARBA00022485"/>
    </source>
</evidence>
<dbReference type="Pfam" id="PF04055">
    <property type="entry name" value="Radical_SAM"/>
    <property type="match status" value="1"/>
</dbReference>
<dbReference type="GO" id="GO:0004076">
    <property type="term" value="F:biotin synthase activity"/>
    <property type="evidence" value="ECO:0007669"/>
    <property type="project" value="UniProtKB-UniRule"/>
</dbReference>
<dbReference type="HAMAP" id="MF_01694">
    <property type="entry name" value="BioB"/>
    <property type="match status" value="1"/>
</dbReference>
<evidence type="ECO:0000256" key="5">
    <source>
        <dbReference type="ARBA" id="ARBA00022679"/>
    </source>
</evidence>
<dbReference type="SFLD" id="SFLDG01278">
    <property type="entry name" value="biotin_synthase_like"/>
    <property type="match status" value="1"/>
</dbReference>
<sequence>MDIESLKQRVLSGGEIDREEALALYRQADLDALCAAADAIRRHFTGNRLDTCSIINARSGICSEDCAWCAQSVSYTTGVAQYDIIDEQDALQAALGNERYGVHRFSMVTASRAFPRSRVEKACEIYRKIHSQGSGRLSLCASMGLLDLPRMKMLRQAGVTHYHINLETSRRFFPSLVKKHTYDDKLRTMHYARQAGLKICSGGIIGMGETVEDRIDLALELRKQGVKSIPLNILSPIKGTPLENAAPLSGEDVLRTIAVWRFIHPEAFMRFAGGRLRVADIVRRAFSSGMNALMVGDMLTTAGPKIEGDLQMIREMGFEPNREE</sequence>
<dbReference type="CDD" id="cd01335">
    <property type="entry name" value="Radical_SAM"/>
    <property type="match status" value="1"/>
</dbReference>
<evidence type="ECO:0000256" key="3">
    <source>
        <dbReference type="ARBA" id="ARBA00012236"/>
    </source>
</evidence>
<dbReference type="EMBL" id="DVLY01000021">
    <property type="protein sequence ID" value="HIT97380.1"/>
    <property type="molecule type" value="Genomic_DNA"/>
</dbReference>
<keyword evidence="10 13" id="KW-0408">Iron</keyword>
<evidence type="ECO:0000256" key="13">
    <source>
        <dbReference type="HAMAP-Rule" id="MF_01694"/>
    </source>
</evidence>
<keyword evidence="5 13" id="KW-0808">Transferase</keyword>
<comment type="function">
    <text evidence="13">Catalyzes the conversion of dethiobiotin (DTB) to biotin by the insertion of a sulfur atom into dethiobiotin via a radical-based mechanism.</text>
</comment>
<dbReference type="PANTHER" id="PTHR22976">
    <property type="entry name" value="BIOTIN SYNTHASE"/>
    <property type="match status" value="1"/>
</dbReference>
<evidence type="ECO:0000256" key="8">
    <source>
        <dbReference type="ARBA" id="ARBA00022723"/>
    </source>
</evidence>
<dbReference type="GO" id="GO:0051537">
    <property type="term" value="F:2 iron, 2 sulfur cluster binding"/>
    <property type="evidence" value="ECO:0007669"/>
    <property type="project" value="UniProtKB-KW"/>
</dbReference>
<dbReference type="GO" id="GO:0009102">
    <property type="term" value="P:biotin biosynthetic process"/>
    <property type="evidence" value="ECO:0007669"/>
    <property type="project" value="UniProtKB-UniRule"/>
</dbReference>
<feature type="binding site" evidence="13 14">
    <location>
        <position position="200"/>
    </location>
    <ligand>
        <name>[2Fe-2S] cluster</name>
        <dbReference type="ChEBI" id="CHEBI:190135"/>
    </ligand>
</feature>
<comment type="similarity">
    <text evidence="2 13">Belongs to the radical SAM superfamily. Biotin synthase family.</text>
</comment>
<feature type="binding site" evidence="13 14">
    <location>
        <position position="62"/>
    </location>
    <ligand>
        <name>[4Fe-4S] cluster</name>
        <dbReference type="ChEBI" id="CHEBI:49883"/>
        <note>4Fe-4S-S-AdoMet</note>
    </ligand>
</feature>
<evidence type="ECO:0000313" key="17">
    <source>
        <dbReference type="Proteomes" id="UP000824161"/>
    </source>
</evidence>
<protein>
    <recommendedName>
        <fullName evidence="3 13">Biotin synthase</fullName>
        <ecNumber evidence="3 13">2.8.1.6</ecNumber>
    </recommendedName>
</protein>
<feature type="binding site" evidence="13 14">
    <location>
        <position position="106"/>
    </location>
    <ligand>
        <name>[2Fe-2S] cluster</name>
        <dbReference type="ChEBI" id="CHEBI:190135"/>
    </ligand>
</feature>
<accession>A0A9D1H9Q1</accession>
<dbReference type="EC" id="2.8.1.6" evidence="3 13"/>
<evidence type="ECO:0000259" key="15">
    <source>
        <dbReference type="PROSITE" id="PS51918"/>
    </source>
</evidence>
<keyword evidence="7 13" id="KW-0001">2Fe-2S</keyword>
<dbReference type="PANTHER" id="PTHR22976:SF2">
    <property type="entry name" value="BIOTIN SYNTHASE, MITOCHONDRIAL"/>
    <property type="match status" value="1"/>
</dbReference>
<dbReference type="PIRSF" id="PIRSF001619">
    <property type="entry name" value="Biotin_synth"/>
    <property type="match status" value="1"/>
</dbReference>
<evidence type="ECO:0000256" key="2">
    <source>
        <dbReference type="ARBA" id="ARBA00010765"/>
    </source>
</evidence>
<proteinExistence type="inferred from homology"/>
<dbReference type="SUPFAM" id="SSF102114">
    <property type="entry name" value="Radical SAM enzymes"/>
    <property type="match status" value="1"/>
</dbReference>
<keyword evidence="9 13" id="KW-0093">Biotin biosynthesis</keyword>
<feature type="binding site" evidence="13 14">
    <location>
        <position position="69"/>
    </location>
    <ligand>
        <name>[4Fe-4S] cluster</name>
        <dbReference type="ChEBI" id="CHEBI:49883"/>
        <note>4Fe-4S-S-AdoMet</note>
    </ligand>
</feature>
<evidence type="ECO:0000256" key="12">
    <source>
        <dbReference type="ARBA" id="ARBA00051157"/>
    </source>
</evidence>
<evidence type="ECO:0000256" key="7">
    <source>
        <dbReference type="ARBA" id="ARBA00022714"/>
    </source>
</evidence>
<keyword evidence="4 13" id="KW-0004">4Fe-4S</keyword>
<feature type="binding site" evidence="13 14">
    <location>
        <position position="140"/>
    </location>
    <ligand>
        <name>[2Fe-2S] cluster</name>
        <dbReference type="ChEBI" id="CHEBI:190135"/>
    </ligand>
</feature>
<dbReference type="InterPro" id="IPR058240">
    <property type="entry name" value="rSAM_sf"/>
</dbReference>
<feature type="domain" description="Radical SAM core" evidence="15">
    <location>
        <begin position="44"/>
        <end position="275"/>
    </location>
</feature>
<keyword evidence="8 13" id="KW-0479">Metal-binding</keyword>
<dbReference type="SFLD" id="SFLDS00029">
    <property type="entry name" value="Radical_SAM"/>
    <property type="match status" value="1"/>
</dbReference>
<evidence type="ECO:0000256" key="11">
    <source>
        <dbReference type="ARBA" id="ARBA00023014"/>
    </source>
</evidence>
<dbReference type="Gene3D" id="3.20.20.70">
    <property type="entry name" value="Aldolase class I"/>
    <property type="match status" value="1"/>
</dbReference>
<evidence type="ECO:0000256" key="6">
    <source>
        <dbReference type="ARBA" id="ARBA00022691"/>
    </source>
</evidence>
<evidence type="ECO:0000256" key="10">
    <source>
        <dbReference type="ARBA" id="ARBA00023004"/>
    </source>
</evidence>
<comment type="cofactor">
    <cofactor evidence="13">
        <name>[2Fe-2S] cluster</name>
        <dbReference type="ChEBI" id="CHEBI:190135"/>
    </cofactor>
    <text evidence="13">Binds 1 [2Fe-2S] cluster. The cluster is coordinated with 3 cysteines and 1 arginine.</text>
</comment>
<name>A0A9D1H9Q1_9FLAO</name>
<dbReference type="SMART" id="SM00729">
    <property type="entry name" value="Elp3"/>
    <property type="match status" value="1"/>
</dbReference>